<dbReference type="EMBL" id="VLNR01000093">
    <property type="protein sequence ID" value="TSE03969.1"/>
    <property type="molecule type" value="Genomic_DNA"/>
</dbReference>
<dbReference type="Proteomes" id="UP000318833">
    <property type="component" value="Unassembled WGS sequence"/>
</dbReference>
<evidence type="ECO:0000313" key="3">
    <source>
        <dbReference type="Proteomes" id="UP000318833"/>
    </source>
</evidence>
<comment type="caution">
    <text evidence="2">The sequence shown here is derived from an EMBL/GenBank/DDBJ whole genome shotgun (WGS) entry which is preliminary data.</text>
</comment>
<keyword evidence="3" id="KW-1185">Reference proteome</keyword>
<dbReference type="OrthoDB" id="788866at2"/>
<dbReference type="Gene3D" id="2.30.30.40">
    <property type="entry name" value="SH3 Domains"/>
    <property type="match status" value="1"/>
</dbReference>
<reference evidence="2 3" key="1">
    <citation type="submission" date="2019-07" db="EMBL/GenBank/DDBJ databases">
        <title>The draft genome sequence of Aquimarina algiphila M91.</title>
        <authorList>
            <person name="Meng X."/>
        </authorList>
    </citation>
    <scope>NUCLEOTIDE SEQUENCE [LARGE SCALE GENOMIC DNA]</scope>
    <source>
        <strain evidence="2 3">M91</strain>
    </source>
</reference>
<dbReference type="RefSeq" id="WP_143918762.1">
    <property type="nucleotide sequence ID" value="NZ_VLNR01000093.1"/>
</dbReference>
<dbReference type="PROSITE" id="PS51257">
    <property type="entry name" value="PROKAR_LIPOPROTEIN"/>
    <property type="match status" value="1"/>
</dbReference>
<dbReference type="InterPro" id="IPR003646">
    <property type="entry name" value="SH3-like_bac-type"/>
</dbReference>
<dbReference type="Pfam" id="PF08239">
    <property type="entry name" value="SH3_3"/>
    <property type="match status" value="1"/>
</dbReference>
<feature type="domain" description="SH3b" evidence="1">
    <location>
        <begin position="59"/>
        <end position="133"/>
    </location>
</feature>
<protein>
    <submittedName>
        <fullName evidence="2">SH3 domain-containing protein</fullName>
    </submittedName>
</protein>
<organism evidence="2 3">
    <name type="scientific">Aquimarina algiphila</name>
    <dbReference type="NCBI Taxonomy" id="2047982"/>
    <lineage>
        <taxon>Bacteria</taxon>
        <taxon>Pseudomonadati</taxon>
        <taxon>Bacteroidota</taxon>
        <taxon>Flavobacteriia</taxon>
        <taxon>Flavobacteriales</taxon>
        <taxon>Flavobacteriaceae</taxon>
        <taxon>Aquimarina</taxon>
    </lineage>
</organism>
<evidence type="ECO:0000259" key="1">
    <source>
        <dbReference type="Pfam" id="PF08239"/>
    </source>
</evidence>
<sequence length="379" mass="44851">MYIFKRIFILSFICLLYACKGDKTQKKSIIPETRDTIIVSIPEKQQLINITNSVIAKNGLFVRKQPESSGDIITKLPFASQVKIIEHTGKTLEIMDNDKQITGEWVKINFKLFEETSNQSIDQSGYVFNAFLSPRFDSRFKALKWGEIFCDFKAYFDNDMYSEQEIIDTFQFAFRDVEFSLYNYEKPFFWYNLGLETSYTASNLEELSRLSLDTLNEEYNRKYKYIQNLNLIDEEYWEKQRKRELSILKKSYDFYTIQIKAHFDPKILLTLDIPASKHEFCDVYIDRLVSGGQALIEYWDNFVEEQCQNNSNPYSCYERSMYGKGTEHEETYAKMYLIKWALGRCTKLDASRAYKEQTEMQEHFVSTLYGFEEDCAETD</sequence>
<gene>
    <name evidence="2" type="ORF">FOF46_27900</name>
</gene>
<evidence type="ECO:0000313" key="2">
    <source>
        <dbReference type="EMBL" id="TSE03969.1"/>
    </source>
</evidence>
<proteinExistence type="predicted"/>
<name>A0A554VBN5_9FLAO</name>
<accession>A0A554VBN5</accession>
<dbReference type="AlphaFoldDB" id="A0A554VBN5"/>